<keyword evidence="2" id="KW-0805">Transcription regulation</keyword>
<dbReference type="PROSITE" id="PS00552">
    <property type="entry name" value="HTH_MERR_1"/>
    <property type="match status" value="1"/>
</dbReference>
<dbReference type="CDD" id="cd01109">
    <property type="entry name" value="HTH_YyaN"/>
    <property type="match status" value="1"/>
</dbReference>
<dbReference type="Gene3D" id="1.10.1660.10">
    <property type="match status" value="1"/>
</dbReference>
<keyword evidence="1" id="KW-0678">Repressor</keyword>
<dbReference type="PATRIC" id="fig|1441095.3.peg.57"/>
<proteinExistence type="predicted"/>
<feature type="domain" description="HTH merR-type" evidence="5">
    <location>
        <begin position="1"/>
        <end position="71"/>
    </location>
</feature>
<dbReference type="InterPro" id="IPR009061">
    <property type="entry name" value="DNA-bd_dom_put_sf"/>
</dbReference>
<dbReference type="GO" id="GO:0003700">
    <property type="term" value="F:DNA-binding transcription factor activity"/>
    <property type="evidence" value="ECO:0007669"/>
    <property type="project" value="InterPro"/>
</dbReference>
<dbReference type="GO" id="GO:0003677">
    <property type="term" value="F:DNA binding"/>
    <property type="evidence" value="ECO:0007669"/>
    <property type="project" value="UniProtKB-KW"/>
</dbReference>
<dbReference type="EMBL" id="CP012600">
    <property type="protein sequence ID" value="ALC80203.1"/>
    <property type="molecule type" value="Genomic_DNA"/>
</dbReference>
<dbReference type="Pfam" id="PF13411">
    <property type="entry name" value="MerR_1"/>
    <property type="match status" value="1"/>
</dbReference>
<gene>
    <name evidence="6" type="ORF">AM592_00260</name>
</gene>
<accession>A0A0M4G600</accession>
<dbReference type="InterPro" id="IPR047057">
    <property type="entry name" value="MerR_fam"/>
</dbReference>
<keyword evidence="3" id="KW-0238">DNA-binding</keyword>
<sequence length="132" mass="15242">MSYTIGQVAKEVGLSVPTLRYYEKEGILPPVKRNENGLRIYDTEDIEWLEFACCLRETGMNIAEMKEFAKLALQGDETMQERVQILQAQKDRVKTQVNNLMSYIPMIDHKMETYTSILNKSNTISKKNRMSG</sequence>
<dbReference type="OrthoDB" id="9811174at2"/>
<dbReference type="RefSeq" id="WP_053601923.1">
    <property type="nucleotide sequence ID" value="NZ_CP012600.1"/>
</dbReference>
<name>A0A0M4G600_9BACI</name>
<dbReference type="PRINTS" id="PR00040">
    <property type="entry name" value="HTHMERR"/>
</dbReference>
<evidence type="ECO:0000256" key="2">
    <source>
        <dbReference type="ARBA" id="ARBA00023015"/>
    </source>
</evidence>
<evidence type="ECO:0000256" key="1">
    <source>
        <dbReference type="ARBA" id="ARBA00022491"/>
    </source>
</evidence>
<reference evidence="7" key="1">
    <citation type="submission" date="2015-08" db="EMBL/GenBank/DDBJ databases">
        <title>Genome sequencing project for genomic taxonomy and phylogenomics of Bacillus-like bacteria.</title>
        <authorList>
            <person name="Liu B."/>
            <person name="Wang J."/>
            <person name="Zhu Y."/>
            <person name="Liu G."/>
            <person name="Chen Q."/>
            <person name="Chen Z."/>
            <person name="Lan J."/>
            <person name="Che J."/>
            <person name="Ge C."/>
            <person name="Shi H."/>
            <person name="Pan Z."/>
            <person name="Liu X."/>
        </authorList>
    </citation>
    <scope>NUCLEOTIDE SEQUENCE [LARGE SCALE GENOMIC DNA]</scope>
    <source>
        <strain evidence="7">FJAT-4402</strain>
    </source>
</reference>
<dbReference type="PANTHER" id="PTHR30204:SF69">
    <property type="entry name" value="MERR-FAMILY TRANSCRIPTIONAL REGULATOR"/>
    <property type="match status" value="1"/>
</dbReference>
<dbReference type="PROSITE" id="PS50937">
    <property type="entry name" value="HTH_MERR_2"/>
    <property type="match status" value="1"/>
</dbReference>
<dbReference type="PANTHER" id="PTHR30204">
    <property type="entry name" value="REDOX-CYCLING DRUG-SENSING TRANSCRIPTIONAL ACTIVATOR SOXR"/>
    <property type="match status" value="1"/>
</dbReference>
<dbReference type="InterPro" id="IPR000551">
    <property type="entry name" value="MerR-type_HTH_dom"/>
</dbReference>
<evidence type="ECO:0000256" key="4">
    <source>
        <dbReference type="ARBA" id="ARBA00023163"/>
    </source>
</evidence>
<dbReference type="STRING" id="1441095.AM592_00260"/>
<dbReference type="AlphaFoldDB" id="A0A0M4G600"/>
<evidence type="ECO:0000313" key="7">
    <source>
        <dbReference type="Proteomes" id="UP000067625"/>
    </source>
</evidence>
<protein>
    <submittedName>
        <fullName evidence="6">MerR family transcriptional regulator</fullName>
    </submittedName>
</protein>
<dbReference type="SMART" id="SM00422">
    <property type="entry name" value="HTH_MERR"/>
    <property type="match status" value="1"/>
</dbReference>
<organism evidence="6 7">
    <name type="scientific">Bacillus gobiensis</name>
    <dbReference type="NCBI Taxonomy" id="1441095"/>
    <lineage>
        <taxon>Bacteria</taxon>
        <taxon>Bacillati</taxon>
        <taxon>Bacillota</taxon>
        <taxon>Bacilli</taxon>
        <taxon>Bacillales</taxon>
        <taxon>Bacillaceae</taxon>
        <taxon>Bacillus</taxon>
    </lineage>
</organism>
<keyword evidence="4" id="KW-0804">Transcription</keyword>
<evidence type="ECO:0000256" key="3">
    <source>
        <dbReference type="ARBA" id="ARBA00023125"/>
    </source>
</evidence>
<evidence type="ECO:0000313" key="6">
    <source>
        <dbReference type="EMBL" id="ALC80203.1"/>
    </source>
</evidence>
<dbReference type="SUPFAM" id="SSF46955">
    <property type="entry name" value="Putative DNA-binding domain"/>
    <property type="match status" value="1"/>
</dbReference>
<dbReference type="Proteomes" id="UP000067625">
    <property type="component" value="Chromosome"/>
</dbReference>
<reference evidence="6 7" key="2">
    <citation type="journal article" date="2016" name="Int. J. Syst. Evol. Microbiol.">
        <title>Bacillus gobiensis sp. nov., isolated from a soil sample.</title>
        <authorList>
            <person name="Liu B."/>
            <person name="Liu G.H."/>
            <person name="Cetin S."/>
            <person name="Schumann P."/>
            <person name="Pan Z.Z."/>
            <person name="Chen Q.Q."/>
        </authorList>
    </citation>
    <scope>NUCLEOTIDE SEQUENCE [LARGE SCALE GENOMIC DNA]</scope>
    <source>
        <strain evidence="6 7">FJAT-4402</strain>
    </source>
</reference>
<evidence type="ECO:0000259" key="5">
    <source>
        <dbReference type="PROSITE" id="PS50937"/>
    </source>
</evidence>
<keyword evidence="7" id="KW-1185">Reference proteome</keyword>